<dbReference type="InterPro" id="IPR013196">
    <property type="entry name" value="HTH_11"/>
</dbReference>
<dbReference type="InterPro" id="IPR026881">
    <property type="entry name" value="WYL_dom"/>
</dbReference>
<accession>A0ABX2T665</accession>
<dbReference type="EMBL" id="JABFDB010000004">
    <property type="protein sequence ID" value="NYZ19689.1"/>
    <property type="molecule type" value="Genomic_DNA"/>
</dbReference>
<feature type="domain" description="WYL" evidence="2">
    <location>
        <begin position="138"/>
        <end position="204"/>
    </location>
</feature>
<dbReference type="PROSITE" id="PS52050">
    <property type="entry name" value="WYL"/>
    <property type="match status" value="1"/>
</dbReference>
<proteinExistence type="predicted"/>
<organism evidence="3 4">
    <name type="scientific">Azospirillum oleiclasticum</name>
    <dbReference type="NCBI Taxonomy" id="2735135"/>
    <lineage>
        <taxon>Bacteria</taxon>
        <taxon>Pseudomonadati</taxon>
        <taxon>Pseudomonadota</taxon>
        <taxon>Alphaproteobacteria</taxon>
        <taxon>Rhodospirillales</taxon>
        <taxon>Azospirillaceae</taxon>
        <taxon>Azospirillum</taxon>
    </lineage>
</organism>
<dbReference type="Pfam" id="PF13280">
    <property type="entry name" value="WYL"/>
    <property type="match status" value="1"/>
</dbReference>
<evidence type="ECO:0000259" key="1">
    <source>
        <dbReference type="Pfam" id="PF08279"/>
    </source>
</evidence>
<feature type="domain" description="Helix-turn-helix type 11" evidence="1">
    <location>
        <begin position="6"/>
        <end position="59"/>
    </location>
</feature>
<evidence type="ECO:0000313" key="3">
    <source>
        <dbReference type="EMBL" id="NYZ19689.1"/>
    </source>
</evidence>
<dbReference type="SUPFAM" id="SSF46785">
    <property type="entry name" value="Winged helix' DNA-binding domain"/>
    <property type="match status" value="1"/>
</dbReference>
<dbReference type="InterPro" id="IPR036390">
    <property type="entry name" value="WH_DNA-bd_sf"/>
</dbReference>
<dbReference type="Proteomes" id="UP000584642">
    <property type="component" value="Unassembled WGS sequence"/>
</dbReference>
<dbReference type="RefSeq" id="WP_180281461.1">
    <property type="nucleotide sequence ID" value="NZ_JABFDB010000004.1"/>
</dbReference>
<dbReference type="PANTHER" id="PTHR34580">
    <property type="match status" value="1"/>
</dbReference>
<name>A0ABX2T665_9PROT</name>
<dbReference type="PANTHER" id="PTHR34580:SF3">
    <property type="entry name" value="PROTEIN PAFB"/>
    <property type="match status" value="1"/>
</dbReference>
<sequence>MPRAERLFDLLQILRRHRQPVSGASLAGELGVSLRTLYRDIAALQRLGAEVDGEPGVGYVLRPGFLLPPLMFAEEEMEAVMLGIRWVAERGDPRLAAAARDARARIGAVLPAELRDRIGTPSLLIGPESAGSADTVDLALLRDALRRERKLALVYRDQSGAETERTVWPVALGFFDRMRMLVAWCELRDGFRHFRTDRMVSATVTDQRPPRRRAALLTAWRESEGIRCMDC</sequence>
<reference evidence="3 4" key="1">
    <citation type="submission" date="2020-05" db="EMBL/GenBank/DDBJ databases">
        <title>Azospirillum oleiclasticum sp. nov, a nitrogen-fixing and heavy crude oil-emulsifying bacterium isolated from the crude oil of Yumen Oilfield.</title>
        <authorList>
            <person name="Wu D."/>
            <person name="Cai M."/>
            <person name="Zhang X."/>
        </authorList>
    </citation>
    <scope>NUCLEOTIDE SEQUENCE [LARGE SCALE GENOMIC DNA]</scope>
    <source>
        <strain evidence="3 4">ROY-1-1-2</strain>
    </source>
</reference>
<keyword evidence="4" id="KW-1185">Reference proteome</keyword>
<dbReference type="Pfam" id="PF08279">
    <property type="entry name" value="HTH_11"/>
    <property type="match status" value="1"/>
</dbReference>
<evidence type="ECO:0000313" key="4">
    <source>
        <dbReference type="Proteomes" id="UP000584642"/>
    </source>
</evidence>
<protein>
    <submittedName>
        <fullName evidence="3">YafY family transcriptional regulator</fullName>
    </submittedName>
</protein>
<evidence type="ECO:0000259" key="2">
    <source>
        <dbReference type="Pfam" id="PF13280"/>
    </source>
</evidence>
<comment type="caution">
    <text evidence="3">The sequence shown here is derived from an EMBL/GenBank/DDBJ whole genome shotgun (WGS) entry which is preliminary data.</text>
</comment>
<dbReference type="InterPro" id="IPR051534">
    <property type="entry name" value="CBASS_pafABC_assoc_protein"/>
</dbReference>
<gene>
    <name evidence="3" type="ORF">HND93_08195</name>
</gene>
<dbReference type="Gene3D" id="1.10.10.10">
    <property type="entry name" value="Winged helix-like DNA-binding domain superfamily/Winged helix DNA-binding domain"/>
    <property type="match status" value="1"/>
</dbReference>
<dbReference type="InterPro" id="IPR036388">
    <property type="entry name" value="WH-like_DNA-bd_sf"/>
</dbReference>